<sequence>MKLVTVTISVPKNVHPLDVAERLAGLLPEGYTVQDSELVR</sequence>
<accession>V5UQD9</accession>
<dbReference type="Proteomes" id="UP000018803">
    <property type="component" value="Genome"/>
</dbReference>
<evidence type="ECO:0000313" key="1">
    <source>
        <dbReference type="EMBL" id="AHB79413.1"/>
    </source>
</evidence>
<dbReference type="KEGG" id="vg:18501932"/>
<reference evidence="2" key="1">
    <citation type="submission" date="2013-07" db="EMBL/GenBank/DDBJ databases">
        <authorList>
            <person name="Bailey A."/>
            <person name="Nitzahn M."/>
            <person name="Tran J."/>
            <person name="Tran L."/>
            <person name="Chow T."/>
            <person name="Vijanderan J."/>
            <person name="Reddi K."/>
            <person name="Villella W."/>
            <person name="Russell D."/>
            <person name="Jacobs-Sera D."/>
            <person name="Sanders E.R."/>
        </authorList>
    </citation>
    <scope>NUCLEOTIDE SEQUENCE [LARGE SCALE GENOMIC DNA]</scope>
</reference>
<name>V5UQD9_9CAUD</name>
<dbReference type="EMBL" id="KF493881">
    <property type="protein sequence ID" value="AHB79413.1"/>
    <property type="molecule type" value="Genomic_DNA"/>
</dbReference>
<dbReference type="GeneID" id="18501932"/>
<protein>
    <submittedName>
        <fullName evidence="1">Uncharacterized protein</fullName>
    </submittedName>
</protein>
<dbReference type="RefSeq" id="YP_009004642.1">
    <property type="nucleotide sequence ID" value="NC_023554.1"/>
</dbReference>
<gene>
    <name evidence="1" type="primary">93</name>
    <name evidence="1" type="ORF">JAMAL_93</name>
</gene>
<dbReference type="OrthoDB" id="29038at10239"/>
<evidence type="ECO:0000313" key="2">
    <source>
        <dbReference type="Proteomes" id="UP000018803"/>
    </source>
</evidence>
<organism evidence="1 2">
    <name type="scientific">Mycobacterium phage JAMaL</name>
    <dbReference type="NCBI Taxonomy" id="1429905"/>
    <lineage>
        <taxon>Viruses</taxon>
        <taxon>Duplodnaviria</taxon>
        <taxon>Heunggongvirae</taxon>
        <taxon>Uroviricota</taxon>
        <taxon>Caudoviricetes</taxon>
        <taxon>Bclasvirinae</taxon>
        <taxon>Coopervirus</taxon>
        <taxon>Coopervirus JAMaL</taxon>
    </lineage>
</organism>
<proteinExistence type="predicted"/>
<keyword evidence="2" id="KW-1185">Reference proteome</keyword>